<evidence type="ECO:0000313" key="3">
    <source>
        <dbReference type="Proteomes" id="UP001390339"/>
    </source>
</evidence>
<evidence type="ECO:0000256" key="1">
    <source>
        <dbReference type="SAM" id="SignalP"/>
    </source>
</evidence>
<dbReference type="Proteomes" id="UP001390339">
    <property type="component" value="Unassembled WGS sequence"/>
</dbReference>
<sequence>MQFLSLSILALASAAFAQNYRDTGLVCTNLWGDRNPNQLDPKGWYVTDPKLCAAIGGKLVENNIICCPTEVSKDGFREYNNACNFAGGSTNHGTQFDIVPAGWTCPQ</sequence>
<proteinExistence type="predicted"/>
<name>A0ABR2IHA5_9PEZI</name>
<feature type="chain" id="PRO_5045162427" evidence="1">
    <location>
        <begin position="18"/>
        <end position="107"/>
    </location>
</feature>
<organism evidence="2 3">
    <name type="scientific">Apiospora arundinis</name>
    <dbReference type="NCBI Taxonomy" id="335852"/>
    <lineage>
        <taxon>Eukaryota</taxon>
        <taxon>Fungi</taxon>
        <taxon>Dikarya</taxon>
        <taxon>Ascomycota</taxon>
        <taxon>Pezizomycotina</taxon>
        <taxon>Sordariomycetes</taxon>
        <taxon>Xylariomycetidae</taxon>
        <taxon>Amphisphaeriales</taxon>
        <taxon>Apiosporaceae</taxon>
        <taxon>Apiospora</taxon>
    </lineage>
</organism>
<keyword evidence="3" id="KW-1185">Reference proteome</keyword>
<protein>
    <submittedName>
        <fullName evidence="2">Uncharacterized protein</fullName>
    </submittedName>
</protein>
<gene>
    <name evidence="2" type="ORF">PGQ11_008990</name>
</gene>
<accession>A0ABR2IHA5</accession>
<feature type="signal peptide" evidence="1">
    <location>
        <begin position="1"/>
        <end position="17"/>
    </location>
</feature>
<evidence type="ECO:0000313" key="2">
    <source>
        <dbReference type="EMBL" id="KAK8862755.1"/>
    </source>
</evidence>
<reference evidence="2 3" key="1">
    <citation type="journal article" date="2024" name="IMA Fungus">
        <title>Apiospora arundinis, a panoply of carbohydrate-active enzymes and secondary metabolites.</title>
        <authorList>
            <person name="Sorensen T."/>
            <person name="Petersen C."/>
            <person name="Muurmann A.T."/>
            <person name="Christiansen J.V."/>
            <person name="Brundto M.L."/>
            <person name="Overgaard C.K."/>
            <person name="Boysen A.T."/>
            <person name="Wollenberg R.D."/>
            <person name="Larsen T.O."/>
            <person name="Sorensen J.L."/>
            <person name="Nielsen K.L."/>
            <person name="Sondergaard T.E."/>
        </authorList>
    </citation>
    <scope>NUCLEOTIDE SEQUENCE [LARGE SCALE GENOMIC DNA]</scope>
    <source>
        <strain evidence="2 3">AAU 773</strain>
    </source>
</reference>
<keyword evidence="1" id="KW-0732">Signal</keyword>
<comment type="caution">
    <text evidence="2">The sequence shown here is derived from an EMBL/GenBank/DDBJ whole genome shotgun (WGS) entry which is preliminary data.</text>
</comment>
<dbReference type="EMBL" id="JAPCWZ010000005">
    <property type="protein sequence ID" value="KAK8862755.1"/>
    <property type="molecule type" value="Genomic_DNA"/>
</dbReference>